<dbReference type="RefSeq" id="WP_274266253.1">
    <property type="nucleotide sequence ID" value="NZ_CP117880.1"/>
</dbReference>
<feature type="domain" description="FecR protein" evidence="2">
    <location>
        <begin position="136"/>
        <end position="220"/>
    </location>
</feature>
<dbReference type="PANTHER" id="PTHR30273:SF2">
    <property type="entry name" value="PROTEIN FECR"/>
    <property type="match status" value="1"/>
</dbReference>
<name>A0ABY7WGX2_9SPHI</name>
<reference evidence="4 5" key="1">
    <citation type="submission" date="2023-02" db="EMBL/GenBank/DDBJ databases">
        <title>Genome sequence of Sphingobacterium sp. KACC 22765.</title>
        <authorList>
            <person name="Kim S."/>
            <person name="Heo J."/>
            <person name="Kwon S.-W."/>
        </authorList>
    </citation>
    <scope>NUCLEOTIDE SEQUENCE [LARGE SCALE GENOMIC DNA]</scope>
    <source>
        <strain evidence="4 5">KACC 22765</strain>
    </source>
</reference>
<sequence length="369" mass="41174">MMRQIKQQITAFWKGLLDPDEQKKLLQDLQEKEIHIREQLQNEFSKPGDEEDPAYSAAYYQEILNELHQKMGVVKSMPKRQFNAGKWFAAASVLLVVGLLVTLYSIRQMPQSTTPVLASGTAADTIRLVNDEPRDREALLADGSRIILAPKSKIAYTHDYGKRTRTLYLTGKAEFNVAHDTLRPFTVWAKGYGTTALGTAFIVDAQADGKVHVKLMSGKVVVKSDNTALVAIPDQYLHPGDQVNIDTKAKLFKRSNRLSSTSESVPSATKKARIPAPEMLTFDETPLKTVFETISRKKGVQVNTGNLALEGLFFTGTFRESESIQSMVGIVCQMNGFEYLEDKDGVTIIRKQEQHLPSVNDSITSNTNY</sequence>
<evidence type="ECO:0000313" key="4">
    <source>
        <dbReference type="EMBL" id="WDF67525.1"/>
    </source>
</evidence>
<dbReference type="EMBL" id="CP117880">
    <property type="protein sequence ID" value="WDF67525.1"/>
    <property type="molecule type" value="Genomic_DNA"/>
</dbReference>
<dbReference type="InterPro" id="IPR032508">
    <property type="entry name" value="FecR_C"/>
</dbReference>
<dbReference type="PIRSF" id="PIRSF018266">
    <property type="entry name" value="FecR"/>
    <property type="match status" value="1"/>
</dbReference>
<organism evidence="4 5">
    <name type="scientific">Sphingobacterium oryzagri</name>
    <dbReference type="NCBI Taxonomy" id="3025669"/>
    <lineage>
        <taxon>Bacteria</taxon>
        <taxon>Pseudomonadati</taxon>
        <taxon>Bacteroidota</taxon>
        <taxon>Sphingobacteriia</taxon>
        <taxon>Sphingobacteriales</taxon>
        <taxon>Sphingobacteriaceae</taxon>
        <taxon>Sphingobacterium</taxon>
    </lineage>
</organism>
<accession>A0ABY7WGX2</accession>
<evidence type="ECO:0000259" key="3">
    <source>
        <dbReference type="Pfam" id="PF16344"/>
    </source>
</evidence>
<dbReference type="Proteomes" id="UP001221558">
    <property type="component" value="Chromosome"/>
</dbReference>
<dbReference type="InterPro" id="IPR006860">
    <property type="entry name" value="FecR"/>
</dbReference>
<keyword evidence="1" id="KW-0812">Transmembrane</keyword>
<evidence type="ECO:0000259" key="2">
    <source>
        <dbReference type="Pfam" id="PF04773"/>
    </source>
</evidence>
<feature type="domain" description="Protein FecR C-terminal" evidence="3">
    <location>
        <begin position="280"/>
        <end position="348"/>
    </location>
</feature>
<evidence type="ECO:0000256" key="1">
    <source>
        <dbReference type="SAM" id="Phobius"/>
    </source>
</evidence>
<dbReference type="Pfam" id="PF16344">
    <property type="entry name" value="FecR_C"/>
    <property type="match status" value="1"/>
</dbReference>
<gene>
    <name evidence="4" type="ORF">PQ465_14595</name>
</gene>
<dbReference type="Pfam" id="PF04773">
    <property type="entry name" value="FecR"/>
    <property type="match status" value="1"/>
</dbReference>
<dbReference type="PANTHER" id="PTHR30273">
    <property type="entry name" value="PERIPLASMIC SIGNAL SENSOR AND SIGMA FACTOR ACTIVATOR FECR-RELATED"/>
    <property type="match status" value="1"/>
</dbReference>
<dbReference type="InterPro" id="IPR012373">
    <property type="entry name" value="Ferrdict_sens_TM"/>
</dbReference>
<protein>
    <submittedName>
        <fullName evidence="4">FecR domain-containing protein</fullName>
    </submittedName>
</protein>
<keyword evidence="1" id="KW-0472">Membrane</keyword>
<dbReference type="Gene3D" id="3.55.50.30">
    <property type="match status" value="1"/>
</dbReference>
<keyword evidence="1" id="KW-1133">Transmembrane helix</keyword>
<keyword evidence="5" id="KW-1185">Reference proteome</keyword>
<dbReference type="Gene3D" id="2.60.120.1440">
    <property type="match status" value="1"/>
</dbReference>
<evidence type="ECO:0000313" key="5">
    <source>
        <dbReference type="Proteomes" id="UP001221558"/>
    </source>
</evidence>
<proteinExistence type="predicted"/>
<feature type="transmembrane region" description="Helical" evidence="1">
    <location>
        <begin position="87"/>
        <end position="106"/>
    </location>
</feature>